<dbReference type="EMBL" id="LFOE01000031">
    <property type="protein sequence ID" value="OBY30483.1"/>
    <property type="molecule type" value="Genomic_DNA"/>
</dbReference>
<proteinExistence type="predicted"/>
<organism evidence="1 2">
    <name type="scientific">Mycolicibacter kumamotonensis</name>
    <dbReference type="NCBI Taxonomy" id="354243"/>
    <lineage>
        <taxon>Bacteria</taxon>
        <taxon>Bacillati</taxon>
        <taxon>Actinomycetota</taxon>
        <taxon>Actinomycetes</taxon>
        <taxon>Mycobacteriales</taxon>
        <taxon>Mycobacteriaceae</taxon>
        <taxon>Mycolicibacter</taxon>
    </lineage>
</organism>
<accession>A0A1B8SCL6</accession>
<name>A0A1B8SCL6_9MYCO</name>
<reference evidence="1 2" key="1">
    <citation type="submission" date="2015-06" db="EMBL/GenBank/DDBJ databases">
        <title>Genome sequence of Mycobacterium kumamotonense strain Roo.</title>
        <authorList>
            <person name="Greninger A.L."/>
            <person name="Cunningham G."/>
            <person name="Miller S."/>
        </authorList>
    </citation>
    <scope>NUCLEOTIDE SEQUENCE [LARGE SCALE GENOMIC DNA]</scope>
    <source>
        <strain evidence="1 2">Roo</strain>
    </source>
</reference>
<evidence type="ECO:0000313" key="2">
    <source>
        <dbReference type="Proteomes" id="UP000092668"/>
    </source>
</evidence>
<evidence type="ECO:0008006" key="3">
    <source>
        <dbReference type="Google" id="ProtNLM"/>
    </source>
</evidence>
<comment type="caution">
    <text evidence="1">The sequence shown here is derived from an EMBL/GenBank/DDBJ whole genome shotgun (WGS) entry which is preliminary data.</text>
</comment>
<sequence>MFGGTAPTGGDQGIRTSGDVLVDRTADGTDLNAVWDEFRDVLAFWNNERTSIVDLLAFRTTDTAEAVPQTFTVGSMERATELGVPQAGGFPGDFLLVGYRFDDYDRASRLGWRFLRDSDVRQVRSVMDNIMAADNKLTTGLILQRLLNPVRGHNEFGATVFGLYDGAAPGPPPYLGRNFPDTENHYIASGASQIDSGDIEDAIRKITRKGFGTQANSQILILANPDESELIQSWRAGEQSRPAEGAETSGPVARYDFIPAKNAPPFLTPASELIGEQVPGEYNGLKVEGSYGPAMLIQSDFVPPEYVIVTASYGKNSPYNPVAFREHPNAAYQGLRLIPGSWLGYPIIESFAARGCGVGTRHRGGAVAVQVTTDAAYTAPVIDL</sequence>
<evidence type="ECO:0000313" key="1">
    <source>
        <dbReference type="EMBL" id="OBY30483.1"/>
    </source>
</evidence>
<keyword evidence="2" id="KW-1185">Reference proteome</keyword>
<dbReference type="OrthoDB" id="4378081at2"/>
<dbReference type="Proteomes" id="UP000092668">
    <property type="component" value="Unassembled WGS sequence"/>
</dbReference>
<protein>
    <recommendedName>
        <fullName evidence="3">Bacteriophage protein</fullName>
    </recommendedName>
</protein>
<dbReference type="AlphaFoldDB" id="A0A1B8SCL6"/>
<gene>
    <name evidence="1" type="ORF">ACT18_17695</name>
</gene>